<keyword evidence="2" id="KW-1185">Reference proteome</keyword>
<protein>
    <submittedName>
        <fullName evidence="1">Uncharacterized protein</fullName>
    </submittedName>
</protein>
<dbReference type="OrthoDB" id="2385582at2759"/>
<gene>
    <name evidence="1" type="ORF">INT44_006686</name>
</gene>
<dbReference type="Proteomes" id="UP000612746">
    <property type="component" value="Unassembled WGS sequence"/>
</dbReference>
<accession>A0A8H7PDH0</accession>
<name>A0A8H7PDH0_9FUNG</name>
<comment type="caution">
    <text evidence="1">The sequence shown here is derived from an EMBL/GenBank/DDBJ whole genome shotgun (WGS) entry which is preliminary data.</text>
</comment>
<dbReference type="AlphaFoldDB" id="A0A8H7PDH0"/>
<evidence type="ECO:0000313" key="1">
    <source>
        <dbReference type="EMBL" id="KAG2171896.1"/>
    </source>
</evidence>
<reference evidence="1" key="1">
    <citation type="submission" date="2020-12" db="EMBL/GenBank/DDBJ databases">
        <title>Metabolic potential, ecology and presence of endohyphal bacteria is reflected in genomic diversity of Mucoromycotina.</title>
        <authorList>
            <person name="Muszewska A."/>
            <person name="Okrasinska A."/>
            <person name="Steczkiewicz K."/>
            <person name="Drgas O."/>
            <person name="Orlowska M."/>
            <person name="Perlinska-Lenart U."/>
            <person name="Aleksandrzak-Piekarczyk T."/>
            <person name="Szatraj K."/>
            <person name="Zielenkiewicz U."/>
            <person name="Pilsyk S."/>
            <person name="Malc E."/>
            <person name="Mieczkowski P."/>
            <person name="Kruszewska J.S."/>
            <person name="Biernat P."/>
            <person name="Pawlowska J."/>
        </authorList>
    </citation>
    <scope>NUCLEOTIDE SEQUENCE</scope>
    <source>
        <strain evidence="1">WA0000051536</strain>
    </source>
</reference>
<organism evidence="1 2">
    <name type="scientific">Umbelopsis vinacea</name>
    <dbReference type="NCBI Taxonomy" id="44442"/>
    <lineage>
        <taxon>Eukaryota</taxon>
        <taxon>Fungi</taxon>
        <taxon>Fungi incertae sedis</taxon>
        <taxon>Mucoromycota</taxon>
        <taxon>Mucoromycotina</taxon>
        <taxon>Umbelopsidomycetes</taxon>
        <taxon>Umbelopsidales</taxon>
        <taxon>Umbelopsidaceae</taxon>
        <taxon>Umbelopsis</taxon>
    </lineage>
</organism>
<sequence length="170" mass="20474">MLLMMKNSQYVPIVNESEELLPEELVEEDEESSNHVTIEKRDMFTKEYERMREEQKWILSTGKCVEDELYKFAMQCEYEHPSLSFIIDPSDSTYKLQGVFTEVELREIKGYNAIVMDTLPDDVVDFLRSFDCQSSQELRKACLENLKWYYPFDREKHFNHDWIRRTIDML</sequence>
<dbReference type="EMBL" id="JAEPRA010000028">
    <property type="protein sequence ID" value="KAG2171896.1"/>
    <property type="molecule type" value="Genomic_DNA"/>
</dbReference>
<proteinExistence type="predicted"/>
<evidence type="ECO:0000313" key="2">
    <source>
        <dbReference type="Proteomes" id="UP000612746"/>
    </source>
</evidence>